<gene>
    <name evidence="1" type="ORF">AXG93_1660s1530</name>
</gene>
<reference evidence="1" key="1">
    <citation type="submission" date="2016-03" db="EMBL/GenBank/DDBJ databases">
        <title>Mechanisms controlling the formation of the plant cell surface in tip-growing cells are functionally conserved among land plants.</title>
        <authorList>
            <person name="Honkanen S."/>
            <person name="Jones V.A."/>
            <person name="Morieri G."/>
            <person name="Champion C."/>
            <person name="Hetherington A.J."/>
            <person name="Kelly S."/>
            <person name="Saint-Marcoux D."/>
            <person name="Proust H."/>
            <person name="Prescott H."/>
            <person name="Dolan L."/>
        </authorList>
    </citation>
    <scope>NUCLEOTIDE SEQUENCE [LARGE SCALE GENOMIC DNA]</scope>
    <source>
        <tissue evidence="1">Whole gametophyte</tissue>
    </source>
</reference>
<dbReference type="Proteomes" id="UP000077202">
    <property type="component" value="Unassembled WGS sequence"/>
</dbReference>
<organism evidence="1 2">
    <name type="scientific">Marchantia polymorpha subsp. ruderalis</name>
    <dbReference type="NCBI Taxonomy" id="1480154"/>
    <lineage>
        <taxon>Eukaryota</taxon>
        <taxon>Viridiplantae</taxon>
        <taxon>Streptophyta</taxon>
        <taxon>Embryophyta</taxon>
        <taxon>Marchantiophyta</taxon>
        <taxon>Marchantiopsida</taxon>
        <taxon>Marchantiidae</taxon>
        <taxon>Marchantiales</taxon>
        <taxon>Marchantiaceae</taxon>
        <taxon>Marchantia</taxon>
    </lineage>
</organism>
<dbReference type="EMBL" id="LVLJ01002842">
    <property type="protein sequence ID" value="OAE23394.1"/>
    <property type="molecule type" value="Genomic_DNA"/>
</dbReference>
<dbReference type="AlphaFoldDB" id="A0A176VR59"/>
<evidence type="ECO:0000313" key="1">
    <source>
        <dbReference type="EMBL" id="OAE23394.1"/>
    </source>
</evidence>
<keyword evidence="2" id="KW-1185">Reference proteome</keyword>
<name>A0A176VR59_MARPO</name>
<accession>A0A176VR59</accession>
<comment type="caution">
    <text evidence="1">The sequence shown here is derived from an EMBL/GenBank/DDBJ whole genome shotgun (WGS) entry which is preliminary data.</text>
</comment>
<protein>
    <submittedName>
        <fullName evidence="1">Uncharacterized protein</fullName>
    </submittedName>
</protein>
<proteinExistence type="predicted"/>
<evidence type="ECO:0000313" key="2">
    <source>
        <dbReference type="Proteomes" id="UP000077202"/>
    </source>
</evidence>
<sequence length="124" mass="14615">MGQALRLRLTTLKVPEFGLRAYREKLIAAKLNFLLWGWNWVSAVIVKKWRLHLRQSEREGDLVRGEDICVVQDTSLVRKRMADDGLLRTLRRYMAVALMQILRPSQTMYMPTWQVEFVELQPLS</sequence>